<comment type="caution">
    <text evidence="9">The sequence shown here is derived from an EMBL/GenBank/DDBJ whole genome shotgun (WGS) entry which is preliminary data.</text>
</comment>
<name>A0A4V2PHI6_PSEEN</name>
<dbReference type="InterPro" id="IPR017475">
    <property type="entry name" value="EPS_sugar_tfrase"/>
</dbReference>
<evidence type="ECO:0000256" key="2">
    <source>
        <dbReference type="ARBA" id="ARBA00006464"/>
    </source>
</evidence>
<accession>A0A4V2PHI6</accession>
<comment type="similarity">
    <text evidence="2">Belongs to the bacterial sugar transferase family.</text>
</comment>
<evidence type="ECO:0000256" key="1">
    <source>
        <dbReference type="ARBA" id="ARBA00004141"/>
    </source>
</evidence>
<evidence type="ECO:0000259" key="8">
    <source>
        <dbReference type="Pfam" id="PF02397"/>
    </source>
</evidence>
<keyword evidence="6 7" id="KW-0472">Membrane</keyword>
<feature type="transmembrane region" description="Helical" evidence="7">
    <location>
        <begin position="300"/>
        <end position="322"/>
    </location>
</feature>
<organism evidence="9 10">
    <name type="scientific">Pseudonocardia endophytica</name>
    <dbReference type="NCBI Taxonomy" id="401976"/>
    <lineage>
        <taxon>Bacteria</taxon>
        <taxon>Bacillati</taxon>
        <taxon>Actinomycetota</taxon>
        <taxon>Actinomycetes</taxon>
        <taxon>Pseudonocardiales</taxon>
        <taxon>Pseudonocardiaceae</taxon>
        <taxon>Pseudonocardia</taxon>
    </lineage>
</organism>
<dbReference type="AlphaFoldDB" id="A0A4V2PHI6"/>
<protein>
    <submittedName>
        <fullName evidence="9">Exopolysaccharide biosynthesis polyprenyl glycosylphosphotransferase</fullName>
    </submittedName>
</protein>
<dbReference type="PANTHER" id="PTHR30576">
    <property type="entry name" value="COLANIC BIOSYNTHESIS UDP-GLUCOSE LIPID CARRIER TRANSFERASE"/>
    <property type="match status" value="1"/>
</dbReference>
<feature type="domain" description="Bacterial sugar transferase" evidence="8">
    <location>
        <begin position="294"/>
        <end position="475"/>
    </location>
</feature>
<keyword evidence="10" id="KW-1185">Reference proteome</keyword>
<evidence type="ECO:0000256" key="4">
    <source>
        <dbReference type="ARBA" id="ARBA00022692"/>
    </source>
</evidence>
<feature type="transmembrane region" description="Helical" evidence="7">
    <location>
        <begin position="131"/>
        <end position="153"/>
    </location>
</feature>
<evidence type="ECO:0000313" key="9">
    <source>
        <dbReference type="EMBL" id="TCK20896.1"/>
    </source>
</evidence>
<keyword evidence="3 9" id="KW-0808">Transferase</keyword>
<dbReference type="GO" id="GO:0016020">
    <property type="term" value="C:membrane"/>
    <property type="evidence" value="ECO:0007669"/>
    <property type="project" value="UniProtKB-SubCell"/>
</dbReference>
<dbReference type="InterPro" id="IPR003362">
    <property type="entry name" value="Bact_transf"/>
</dbReference>
<proteinExistence type="inferred from homology"/>
<comment type="subcellular location">
    <subcellularLocation>
        <location evidence="1">Membrane</location>
        <topology evidence="1">Multi-pass membrane protein</topology>
    </subcellularLocation>
</comment>
<dbReference type="EMBL" id="SMFZ01000002">
    <property type="protein sequence ID" value="TCK20896.1"/>
    <property type="molecule type" value="Genomic_DNA"/>
</dbReference>
<dbReference type="Proteomes" id="UP000295560">
    <property type="component" value="Unassembled WGS sequence"/>
</dbReference>
<evidence type="ECO:0000256" key="7">
    <source>
        <dbReference type="SAM" id="Phobius"/>
    </source>
</evidence>
<evidence type="ECO:0000313" key="10">
    <source>
        <dbReference type="Proteomes" id="UP000295560"/>
    </source>
</evidence>
<evidence type="ECO:0000256" key="5">
    <source>
        <dbReference type="ARBA" id="ARBA00022989"/>
    </source>
</evidence>
<reference evidence="9 10" key="1">
    <citation type="submission" date="2019-03" db="EMBL/GenBank/DDBJ databases">
        <title>Sequencing the genomes of 1000 actinobacteria strains.</title>
        <authorList>
            <person name="Klenk H.-P."/>
        </authorList>
    </citation>
    <scope>NUCLEOTIDE SEQUENCE [LARGE SCALE GENOMIC DNA]</scope>
    <source>
        <strain evidence="9 10">DSM 44969</strain>
    </source>
</reference>
<dbReference type="PANTHER" id="PTHR30576:SF0">
    <property type="entry name" value="UNDECAPRENYL-PHOSPHATE N-ACETYLGALACTOSAMINYL 1-PHOSPHATE TRANSFERASE-RELATED"/>
    <property type="match status" value="1"/>
</dbReference>
<feature type="transmembrane region" description="Helical" evidence="7">
    <location>
        <begin position="69"/>
        <end position="86"/>
    </location>
</feature>
<feature type="transmembrane region" description="Helical" evidence="7">
    <location>
        <begin position="42"/>
        <end position="63"/>
    </location>
</feature>
<dbReference type="OrthoDB" id="9808602at2"/>
<evidence type="ECO:0000256" key="6">
    <source>
        <dbReference type="ARBA" id="ARBA00023136"/>
    </source>
</evidence>
<evidence type="ECO:0000256" key="3">
    <source>
        <dbReference type="ARBA" id="ARBA00022679"/>
    </source>
</evidence>
<sequence>MHANARRIELGTATPPSMTPVLTADVGLASATGLVRRIDERVSGVTVLLVSADLLAIAVALVVTRSVTLPQVWAALGLLVVCRATARVYRSRLRLSWFDDIPRELVALAVTAGAFQFGVVLLGIAPDLLHVVAALTVTSVVGATGRAVAFHAARVGRTRYGRGDRTLVVGVGQAAVELTEAMIDHPAFGLRPVAMLRVGDTTAQSPVPVLEIEGPLVPAVTHMRAATVVFACPDVAEGDSLDAAILARRMGCTVLLLPQMSELYGDGDGVERLRSHPLVRLAPDPTRRPTWWIKRALDSAMALIGLVLVAPLLLVAGVAVLIESGRPIFFSQQRIGLDGHPFTLYKLRSLRPANDTEHQTVWSVAADPRIGPVGRMLRRTSLDELPQLWNIAIGDMSLVGPRPERPTFVAKFSQDHDRYAARHRVPTGLTGLAQVNGLRGDTSIADRVRHDNYYIANWSLWLDLRILLLTVREVVRTGRH</sequence>
<gene>
    <name evidence="9" type="ORF">EV378_4862</name>
</gene>
<dbReference type="Pfam" id="PF02397">
    <property type="entry name" value="Bac_transf"/>
    <property type="match status" value="1"/>
</dbReference>
<keyword evidence="5 7" id="KW-1133">Transmembrane helix</keyword>
<dbReference type="NCBIfam" id="TIGR03025">
    <property type="entry name" value="EPS_sugtrans"/>
    <property type="match status" value="1"/>
</dbReference>
<feature type="transmembrane region" description="Helical" evidence="7">
    <location>
        <begin position="106"/>
        <end position="125"/>
    </location>
</feature>
<dbReference type="RefSeq" id="WP_132429715.1">
    <property type="nucleotide sequence ID" value="NZ_SMFZ01000002.1"/>
</dbReference>
<dbReference type="GO" id="GO:0016780">
    <property type="term" value="F:phosphotransferase activity, for other substituted phosphate groups"/>
    <property type="evidence" value="ECO:0007669"/>
    <property type="project" value="TreeGrafter"/>
</dbReference>
<keyword evidence="4 7" id="KW-0812">Transmembrane</keyword>